<dbReference type="RefSeq" id="WP_063232145.1">
    <property type="nucleotide sequence ID" value="NZ_BCVO01000001.1"/>
</dbReference>
<dbReference type="GeneID" id="56472208"/>
<keyword evidence="3" id="KW-0732">Signal</keyword>
<feature type="compositionally biased region" description="Low complexity" evidence="1">
    <location>
        <begin position="41"/>
        <end position="54"/>
    </location>
</feature>
<proteinExistence type="predicted"/>
<evidence type="ECO:0000256" key="2">
    <source>
        <dbReference type="SAM" id="Phobius"/>
    </source>
</evidence>
<organism evidence="4 5">
    <name type="scientific">Peribacillus simplex NBRC 15720 = DSM 1321</name>
    <dbReference type="NCBI Taxonomy" id="1349754"/>
    <lineage>
        <taxon>Bacteria</taxon>
        <taxon>Bacillati</taxon>
        <taxon>Bacillota</taxon>
        <taxon>Bacilli</taxon>
        <taxon>Bacillales</taxon>
        <taxon>Bacillaceae</taxon>
        <taxon>Peribacillus</taxon>
    </lineage>
</organism>
<sequence length="148" mass="16091">MKKFMAALLTITLAFSPVGTYVFQDHSESVDARGYKSGKRSFNSNNNNNSNFQNKETKKSDATTTNKAKTDTKSGNSFTKGGLMKGIMLGGLAGLLFGSLFANMGALGSILGLLINVIAVIALIVVIRKIFTYFKDKKKKEDPNPWRG</sequence>
<evidence type="ECO:0000313" key="4">
    <source>
        <dbReference type="EMBL" id="ASS97262.1"/>
    </source>
</evidence>
<dbReference type="EMBL" id="CP017704">
    <property type="protein sequence ID" value="ASS97262.1"/>
    <property type="molecule type" value="Genomic_DNA"/>
</dbReference>
<reference evidence="4 5" key="1">
    <citation type="submission" date="2016-10" db="EMBL/GenBank/DDBJ databases">
        <title>The whole genome sequencing and assembly of Bacillus simplex DSM 1321 strain.</title>
        <authorList>
            <person name="Park M.-K."/>
            <person name="Lee Y.-J."/>
            <person name="Yi H."/>
            <person name="Bahn Y.-S."/>
            <person name="Kim J.F."/>
            <person name="Lee D.-W."/>
        </authorList>
    </citation>
    <scope>NUCLEOTIDE SEQUENCE [LARGE SCALE GENOMIC DNA]</scope>
    <source>
        <strain evidence="4 5">DSM 1321</strain>
    </source>
</reference>
<dbReference type="OrthoDB" id="2990597at2"/>
<dbReference type="Proteomes" id="UP000214618">
    <property type="component" value="Chromosome"/>
</dbReference>
<evidence type="ECO:0000313" key="5">
    <source>
        <dbReference type="Proteomes" id="UP000214618"/>
    </source>
</evidence>
<keyword evidence="2" id="KW-0472">Membrane</keyword>
<keyword evidence="2" id="KW-1133">Transmembrane helix</keyword>
<name>A0A223EPW4_9BACI</name>
<feature type="region of interest" description="Disordered" evidence="1">
    <location>
        <begin position="34"/>
        <end position="75"/>
    </location>
</feature>
<feature type="chain" id="PRO_5038995056" evidence="3">
    <location>
        <begin position="21"/>
        <end position="148"/>
    </location>
</feature>
<protein>
    <submittedName>
        <fullName evidence="4">Preprotein translocase subunit Tim44</fullName>
    </submittedName>
</protein>
<evidence type="ECO:0000256" key="1">
    <source>
        <dbReference type="SAM" id="MobiDB-lite"/>
    </source>
</evidence>
<feature type="transmembrane region" description="Helical" evidence="2">
    <location>
        <begin position="106"/>
        <end position="131"/>
    </location>
</feature>
<feature type="signal peptide" evidence="3">
    <location>
        <begin position="1"/>
        <end position="20"/>
    </location>
</feature>
<accession>A0A223EPW4</accession>
<gene>
    <name evidence="4" type="ORF">BS1321_05625</name>
</gene>
<evidence type="ECO:0000256" key="3">
    <source>
        <dbReference type="SAM" id="SignalP"/>
    </source>
</evidence>
<keyword evidence="2" id="KW-0812">Transmembrane</keyword>
<dbReference type="AlphaFoldDB" id="A0A223EPW4"/>